<keyword evidence="3" id="KW-1185">Reference proteome</keyword>
<gene>
    <name evidence="2" type="ORF">V3390_09170</name>
</gene>
<feature type="chain" id="PRO_5047102808" description="DNA transfer protein p32" evidence="1">
    <location>
        <begin position="24"/>
        <end position="303"/>
    </location>
</feature>
<evidence type="ECO:0000256" key="1">
    <source>
        <dbReference type="SAM" id="SignalP"/>
    </source>
</evidence>
<dbReference type="RefSeq" id="WP_331704180.1">
    <property type="nucleotide sequence ID" value="NZ_JAZHBO010000002.1"/>
</dbReference>
<protein>
    <recommendedName>
        <fullName evidence="4">DNA transfer protein p32</fullName>
    </recommendedName>
</protein>
<evidence type="ECO:0000313" key="3">
    <source>
        <dbReference type="Proteomes" id="UP001356170"/>
    </source>
</evidence>
<feature type="signal peptide" evidence="1">
    <location>
        <begin position="1"/>
        <end position="23"/>
    </location>
</feature>
<reference evidence="2 3" key="1">
    <citation type="submission" date="2024-01" db="EMBL/GenBank/DDBJ databases">
        <title>Novel species of the genus Luteimonas isolated from rivers.</title>
        <authorList>
            <person name="Lu H."/>
        </authorList>
    </citation>
    <scope>NUCLEOTIDE SEQUENCE [LARGE SCALE GENOMIC DNA]</scope>
    <source>
        <strain evidence="2 3">FXH3W</strain>
    </source>
</reference>
<evidence type="ECO:0000313" key="2">
    <source>
        <dbReference type="EMBL" id="MEF2156390.1"/>
    </source>
</evidence>
<comment type="caution">
    <text evidence="2">The sequence shown here is derived from an EMBL/GenBank/DDBJ whole genome shotgun (WGS) entry which is preliminary data.</text>
</comment>
<organism evidence="2 3">
    <name type="scientific">Aquilutibacter rugosus</name>
    <dbReference type="NCBI Taxonomy" id="3115820"/>
    <lineage>
        <taxon>Bacteria</taxon>
        <taxon>Pseudomonadati</taxon>
        <taxon>Pseudomonadota</taxon>
        <taxon>Gammaproteobacteria</taxon>
        <taxon>Lysobacterales</taxon>
        <taxon>Lysobacteraceae</taxon>
        <taxon>Aquilutibacter</taxon>
    </lineage>
</organism>
<accession>A0ABU7V117</accession>
<proteinExistence type="predicted"/>
<keyword evidence="1" id="KW-0732">Signal</keyword>
<dbReference type="Proteomes" id="UP001356170">
    <property type="component" value="Unassembled WGS sequence"/>
</dbReference>
<sequence>MAIGTTAAIIGSSLIGAGASAMAGRSASKAANQATAASEQSAREQNALSKYIYEQQRADNEPFRQGGLTGQQEYMRMLGLDTQNYAAQSTNPLQMGYEQGTPVGGTNDFAGRAYLAANPDVAQDAYFAQNPLAHFQQYGQSEGRAWNPSAVASGAAQPSTLAGYTGQQVTDKLRATPGYEFAFGEGQRALDASATARGGLFSGAAAKALTKYGQGVADQQYGSHMNRLAALAGMGQTATNQNAQYAQNYGTQVGNTIGNLANARVSGINAKAQAKQSMWGDIAGFGGMALGQFGGFGKQPEYF</sequence>
<name>A0ABU7V117_9GAMM</name>
<evidence type="ECO:0008006" key="4">
    <source>
        <dbReference type="Google" id="ProtNLM"/>
    </source>
</evidence>
<dbReference type="EMBL" id="JAZHBO010000002">
    <property type="protein sequence ID" value="MEF2156390.1"/>
    <property type="molecule type" value="Genomic_DNA"/>
</dbReference>